<organism evidence="13 14">
    <name type="scientific">Sphaerulina musiva (strain SO2202)</name>
    <name type="common">Poplar stem canker fungus</name>
    <name type="synonym">Septoria musiva</name>
    <dbReference type="NCBI Taxonomy" id="692275"/>
    <lineage>
        <taxon>Eukaryota</taxon>
        <taxon>Fungi</taxon>
        <taxon>Dikarya</taxon>
        <taxon>Ascomycota</taxon>
        <taxon>Pezizomycotina</taxon>
        <taxon>Dothideomycetes</taxon>
        <taxon>Dothideomycetidae</taxon>
        <taxon>Mycosphaerellales</taxon>
        <taxon>Mycosphaerellaceae</taxon>
        <taxon>Sphaerulina</taxon>
    </lineage>
</organism>
<dbReference type="GO" id="GO:0006465">
    <property type="term" value="P:signal peptide processing"/>
    <property type="evidence" value="ECO:0007669"/>
    <property type="project" value="InterPro"/>
</dbReference>
<dbReference type="GO" id="GO:0006627">
    <property type="term" value="P:protein processing involved in protein targeting to mitochondrion"/>
    <property type="evidence" value="ECO:0007669"/>
    <property type="project" value="InterPro"/>
</dbReference>
<dbReference type="CDD" id="cd06530">
    <property type="entry name" value="S26_SPase_I"/>
    <property type="match status" value="1"/>
</dbReference>
<evidence type="ECO:0000313" key="14">
    <source>
        <dbReference type="Proteomes" id="UP000016931"/>
    </source>
</evidence>
<keyword evidence="9" id="KW-0472">Membrane</keyword>
<accession>M3C6G1</accession>
<evidence type="ECO:0000256" key="7">
    <source>
        <dbReference type="ARBA" id="ARBA00022989"/>
    </source>
</evidence>
<dbReference type="EC" id="3.4.21.-" evidence="11"/>
<dbReference type="GO" id="GO:0004252">
    <property type="term" value="F:serine-type endopeptidase activity"/>
    <property type="evidence" value="ECO:0007669"/>
    <property type="project" value="InterPro"/>
</dbReference>
<dbReference type="InterPro" id="IPR019533">
    <property type="entry name" value="Peptidase_S26"/>
</dbReference>
<feature type="domain" description="Peptidase S26" evidence="12">
    <location>
        <begin position="25"/>
        <end position="177"/>
    </location>
</feature>
<dbReference type="NCBIfam" id="TIGR02227">
    <property type="entry name" value="sigpep_I_bact"/>
    <property type="match status" value="1"/>
</dbReference>
<dbReference type="InterPro" id="IPR036286">
    <property type="entry name" value="LexA/Signal_pep-like_sf"/>
</dbReference>
<feature type="active site" evidence="10">
    <location>
        <position position="93"/>
    </location>
</feature>
<dbReference type="RefSeq" id="XP_016763962.1">
    <property type="nucleotide sequence ID" value="XM_016904415.1"/>
</dbReference>
<dbReference type="AlphaFoldDB" id="M3C6G1"/>
<dbReference type="Gene3D" id="2.10.109.10">
    <property type="entry name" value="Umud Fragment, subunit A"/>
    <property type="match status" value="1"/>
</dbReference>
<comment type="subcellular location">
    <subcellularLocation>
        <location evidence="1">Mitochondrion inner membrane</location>
        <topology evidence="1">Single-pass membrane protein</topology>
    </subcellularLocation>
</comment>
<dbReference type="OMA" id="WIPVIAW"/>
<evidence type="ECO:0000313" key="13">
    <source>
        <dbReference type="EMBL" id="EMF15841.1"/>
    </source>
</evidence>
<evidence type="ECO:0000256" key="3">
    <source>
        <dbReference type="ARBA" id="ARBA00022670"/>
    </source>
</evidence>
<sequence>MAASSSFSWRRKLQSIFLPMQLIICGSIFVNDNSLEILAISGASMQPTLSPNYRVDGTRDYVYFNKWKPLRHLQRGDVVFFNAPHKPDTLSVKRVVALAGDTVLLDTKRRPDDVLNGAVNEAARKWDVVFQRANGRVVVPEGHVWVEGDNWRSSNDSNAYGPISRSLILGTATCLVWPLGEFGKRPWETWTGRRTKVVAAKDGMNMDTEGEWWQSH</sequence>
<dbReference type="Proteomes" id="UP000016931">
    <property type="component" value="Unassembled WGS sequence"/>
</dbReference>
<protein>
    <recommendedName>
        <fullName evidence="11">Mitochondrial inner membrane protease subunit</fullName>
        <ecNumber evidence="11">3.4.21.-</ecNumber>
    </recommendedName>
</protein>
<dbReference type="STRING" id="692275.M3C6G1"/>
<evidence type="ECO:0000256" key="4">
    <source>
        <dbReference type="ARBA" id="ARBA00022692"/>
    </source>
</evidence>
<evidence type="ECO:0000256" key="8">
    <source>
        <dbReference type="ARBA" id="ARBA00023128"/>
    </source>
</evidence>
<dbReference type="PANTHER" id="PTHR46041">
    <property type="entry name" value="MITOCHONDRIAL INNER MEMBRANE PROTEASE SUBUNIT 2"/>
    <property type="match status" value="1"/>
</dbReference>
<evidence type="ECO:0000256" key="10">
    <source>
        <dbReference type="PIRSR" id="PIRSR600223-1"/>
    </source>
</evidence>
<keyword evidence="5 11" id="KW-0999">Mitochondrion inner membrane</keyword>
<dbReference type="GO" id="GO:0042720">
    <property type="term" value="C:mitochondrial inner membrane peptidase complex"/>
    <property type="evidence" value="ECO:0007669"/>
    <property type="project" value="InterPro"/>
</dbReference>
<dbReference type="EMBL" id="KB456261">
    <property type="protein sequence ID" value="EMF15841.1"/>
    <property type="molecule type" value="Genomic_DNA"/>
</dbReference>
<name>M3C6G1_SPHMS</name>
<dbReference type="eggNOG" id="KOG1568">
    <property type="taxonomic scope" value="Eukaryota"/>
</dbReference>
<dbReference type="InterPro" id="IPR000223">
    <property type="entry name" value="Pept_S26A_signal_pept_1"/>
</dbReference>
<feature type="active site" evidence="10">
    <location>
        <position position="44"/>
    </location>
</feature>
<comment type="similarity">
    <text evidence="2">Belongs to the peptidase S26 family. IMP2 subfamily.</text>
</comment>
<dbReference type="HOGENOM" id="CLU_028723_4_1_1"/>
<evidence type="ECO:0000256" key="5">
    <source>
        <dbReference type="ARBA" id="ARBA00022792"/>
    </source>
</evidence>
<keyword evidence="6 11" id="KW-0378">Hydrolase</keyword>
<keyword evidence="7" id="KW-1133">Transmembrane helix</keyword>
<keyword evidence="3 11" id="KW-0645">Protease</keyword>
<keyword evidence="8 11" id="KW-0496">Mitochondrion</keyword>
<keyword evidence="4" id="KW-0812">Transmembrane</keyword>
<gene>
    <name evidence="13" type="ORF">SEPMUDRAFT_147614</name>
</gene>
<dbReference type="PRINTS" id="PR00727">
    <property type="entry name" value="LEADERPTASE"/>
</dbReference>
<dbReference type="SUPFAM" id="SSF51306">
    <property type="entry name" value="LexA/Signal peptidase"/>
    <property type="match status" value="1"/>
</dbReference>
<proteinExistence type="inferred from homology"/>
<dbReference type="PANTHER" id="PTHR46041:SF2">
    <property type="entry name" value="MITOCHONDRIAL INNER MEMBRANE PROTEASE SUBUNIT 2"/>
    <property type="match status" value="1"/>
</dbReference>
<evidence type="ECO:0000256" key="1">
    <source>
        <dbReference type="ARBA" id="ARBA00004434"/>
    </source>
</evidence>
<evidence type="ECO:0000256" key="2">
    <source>
        <dbReference type="ARBA" id="ARBA00007066"/>
    </source>
</evidence>
<dbReference type="Pfam" id="PF10502">
    <property type="entry name" value="Peptidase_S26"/>
    <property type="match status" value="1"/>
</dbReference>
<evidence type="ECO:0000256" key="6">
    <source>
        <dbReference type="ARBA" id="ARBA00022801"/>
    </source>
</evidence>
<reference evidence="13 14" key="1">
    <citation type="journal article" date="2012" name="PLoS Pathog.">
        <title>Diverse lifestyles and strategies of plant pathogenesis encoded in the genomes of eighteen Dothideomycetes fungi.</title>
        <authorList>
            <person name="Ohm R.A."/>
            <person name="Feau N."/>
            <person name="Henrissat B."/>
            <person name="Schoch C.L."/>
            <person name="Horwitz B.A."/>
            <person name="Barry K.W."/>
            <person name="Condon B.J."/>
            <person name="Copeland A.C."/>
            <person name="Dhillon B."/>
            <person name="Glaser F."/>
            <person name="Hesse C.N."/>
            <person name="Kosti I."/>
            <person name="LaButti K."/>
            <person name="Lindquist E.A."/>
            <person name="Lucas S."/>
            <person name="Salamov A.A."/>
            <person name="Bradshaw R.E."/>
            <person name="Ciuffetti L."/>
            <person name="Hamelin R.C."/>
            <person name="Kema G.H.J."/>
            <person name="Lawrence C."/>
            <person name="Scott J.A."/>
            <person name="Spatafora J.W."/>
            <person name="Turgeon B.G."/>
            <person name="de Wit P.J.G.M."/>
            <person name="Zhong S."/>
            <person name="Goodwin S.B."/>
            <person name="Grigoriev I.V."/>
        </authorList>
    </citation>
    <scope>NUCLEOTIDE SEQUENCE [LARGE SCALE GENOMIC DNA]</scope>
    <source>
        <strain evidence="13 14">SO2202</strain>
    </source>
</reference>
<keyword evidence="14" id="KW-1185">Reference proteome</keyword>
<dbReference type="OrthoDB" id="9996127at2759"/>
<evidence type="ECO:0000256" key="9">
    <source>
        <dbReference type="ARBA" id="ARBA00023136"/>
    </source>
</evidence>
<evidence type="ECO:0000256" key="11">
    <source>
        <dbReference type="RuleBase" id="RU362041"/>
    </source>
</evidence>
<dbReference type="GeneID" id="27901552"/>
<dbReference type="InterPro" id="IPR037730">
    <property type="entry name" value="IMP2"/>
</dbReference>
<evidence type="ECO:0000259" key="12">
    <source>
        <dbReference type="Pfam" id="PF10502"/>
    </source>
</evidence>